<sequence>MVANRRGKARRREPVRHSIPESRLRADHSVNRTVTAQALIDGWAIPGSHVRVRLARPVDLAALRTFAEMAGTRVEDEVADAIDAGIAGAGLIIGMRDGHETFLSHVAEQFFTHQDTGRQVAFLHLTLALVAEDPGRGIVGALLAYPPVGVIGQFLAQAHRIGVNPQQLLVTGAIGLVRVKALAVAEPMRRQGLAAALMECCRQVYATCKYLMLYGQMPARPGLADFYRSLGFTVLQKREGFDPWVIFGVHSQILPESDERMFLWDRPMTHRIQRHR</sequence>
<reference evidence="3 4" key="1">
    <citation type="submission" date="2023-07" db="EMBL/GenBank/DDBJ databases">
        <title>Sequencing the genomes of 1000 actinobacteria strains.</title>
        <authorList>
            <person name="Klenk H.-P."/>
        </authorList>
    </citation>
    <scope>NUCLEOTIDE SEQUENCE [LARGE SCALE GENOMIC DNA]</scope>
    <source>
        <strain evidence="3 4">DSM 44710</strain>
    </source>
</reference>
<proteinExistence type="predicted"/>
<comment type="caution">
    <text evidence="3">The sequence shown here is derived from an EMBL/GenBank/DDBJ whole genome shotgun (WGS) entry which is preliminary data.</text>
</comment>
<protein>
    <submittedName>
        <fullName evidence="3">GNAT superfamily N-acetyltransferase</fullName>
    </submittedName>
</protein>
<dbReference type="InterPro" id="IPR016181">
    <property type="entry name" value="Acyl_CoA_acyltransferase"/>
</dbReference>
<organism evidence="3 4">
    <name type="scientific">Catenuloplanes nepalensis</name>
    <dbReference type="NCBI Taxonomy" id="587533"/>
    <lineage>
        <taxon>Bacteria</taxon>
        <taxon>Bacillati</taxon>
        <taxon>Actinomycetota</taxon>
        <taxon>Actinomycetes</taxon>
        <taxon>Micromonosporales</taxon>
        <taxon>Micromonosporaceae</taxon>
        <taxon>Catenuloplanes</taxon>
    </lineage>
</organism>
<dbReference type="SUPFAM" id="SSF55729">
    <property type="entry name" value="Acyl-CoA N-acyltransferases (Nat)"/>
    <property type="match status" value="1"/>
</dbReference>
<dbReference type="EMBL" id="JAUSRA010000001">
    <property type="protein sequence ID" value="MDP9792579.1"/>
    <property type="molecule type" value="Genomic_DNA"/>
</dbReference>
<dbReference type="Pfam" id="PF13508">
    <property type="entry name" value="Acetyltransf_7"/>
    <property type="match status" value="1"/>
</dbReference>
<gene>
    <name evidence="3" type="ORF">J2S43_001091</name>
</gene>
<dbReference type="Gene3D" id="3.40.630.30">
    <property type="match status" value="1"/>
</dbReference>
<feature type="region of interest" description="Disordered" evidence="1">
    <location>
        <begin position="1"/>
        <end position="21"/>
    </location>
</feature>
<name>A0ABT9MME0_9ACTN</name>
<feature type="compositionally biased region" description="Basic residues" evidence="1">
    <location>
        <begin position="1"/>
        <end position="14"/>
    </location>
</feature>
<dbReference type="RefSeq" id="WP_306827453.1">
    <property type="nucleotide sequence ID" value="NZ_JAUSRA010000001.1"/>
</dbReference>
<evidence type="ECO:0000313" key="4">
    <source>
        <dbReference type="Proteomes" id="UP001240984"/>
    </source>
</evidence>
<evidence type="ECO:0000256" key="1">
    <source>
        <dbReference type="SAM" id="MobiDB-lite"/>
    </source>
</evidence>
<dbReference type="PROSITE" id="PS51186">
    <property type="entry name" value="GNAT"/>
    <property type="match status" value="1"/>
</dbReference>
<accession>A0ABT9MME0</accession>
<keyword evidence="4" id="KW-1185">Reference proteome</keyword>
<evidence type="ECO:0000259" key="2">
    <source>
        <dbReference type="PROSITE" id="PS51186"/>
    </source>
</evidence>
<dbReference type="InterPro" id="IPR000182">
    <property type="entry name" value="GNAT_dom"/>
</dbReference>
<evidence type="ECO:0000313" key="3">
    <source>
        <dbReference type="EMBL" id="MDP9792579.1"/>
    </source>
</evidence>
<dbReference type="Proteomes" id="UP001240984">
    <property type="component" value="Unassembled WGS sequence"/>
</dbReference>
<feature type="domain" description="N-acetyltransferase" evidence="2">
    <location>
        <begin position="50"/>
        <end position="269"/>
    </location>
</feature>